<protein>
    <submittedName>
        <fullName evidence="1">GntR family transcriptional regulator</fullName>
    </submittedName>
</protein>
<reference evidence="1" key="1">
    <citation type="submission" date="2022-11" db="EMBL/GenBank/DDBJ databases">
        <title>beta-Carotene-producing bacterium, Jeongeuplla avenae sp. nov., alleviates the salt stress of Arabidopsis seedlings.</title>
        <authorList>
            <person name="Jiang L."/>
            <person name="Lee J."/>
        </authorList>
    </citation>
    <scope>NUCLEOTIDE SEQUENCE</scope>
    <source>
        <strain evidence="1">DY_R2A_6</strain>
    </source>
</reference>
<organism evidence="1 2">
    <name type="scientific">Antarcticirhabdus aurantiaca</name>
    <dbReference type="NCBI Taxonomy" id="2606717"/>
    <lineage>
        <taxon>Bacteria</taxon>
        <taxon>Pseudomonadati</taxon>
        <taxon>Pseudomonadota</taxon>
        <taxon>Alphaproteobacteria</taxon>
        <taxon>Hyphomicrobiales</taxon>
        <taxon>Aurantimonadaceae</taxon>
        <taxon>Antarcticirhabdus</taxon>
    </lineage>
</organism>
<accession>A0ACD4NML4</accession>
<gene>
    <name evidence="1" type="ORF">OXU80_25435</name>
</gene>
<sequence>MPTQCADAKTEDLEAAPALVASPLAILPRIARETVFDRVYEALRRSLIEGTFDAGEVLRIQDVAQRLEVSTMPVREALGRLVSERALEALPNRSIRVPLLTRLRLDEVAHARALVEGEAAAIASARIDRAALDELKRITEAYDRLMAKVGSHSDRAAYNHAFHFAIYRTAGSSVLLPIIESLWLQSGPFIRAAAEIYDGDDGLSATHHHWQIVEALERADPDAARRAVGADINRAFDLLRERLPFPEESRP</sequence>
<name>A0ACD4NML4_9HYPH</name>
<evidence type="ECO:0000313" key="2">
    <source>
        <dbReference type="Proteomes" id="UP001163223"/>
    </source>
</evidence>
<evidence type="ECO:0000313" key="1">
    <source>
        <dbReference type="EMBL" id="WAJ28125.1"/>
    </source>
</evidence>
<dbReference type="EMBL" id="CP113520">
    <property type="protein sequence ID" value="WAJ28125.1"/>
    <property type="molecule type" value="Genomic_DNA"/>
</dbReference>
<proteinExistence type="predicted"/>
<dbReference type="Proteomes" id="UP001163223">
    <property type="component" value="Chromosome"/>
</dbReference>
<keyword evidence="2" id="KW-1185">Reference proteome</keyword>